<feature type="signal peptide" evidence="1">
    <location>
        <begin position="1"/>
        <end position="23"/>
    </location>
</feature>
<dbReference type="Proteomes" id="UP000078046">
    <property type="component" value="Unassembled WGS sequence"/>
</dbReference>
<gene>
    <name evidence="2" type="ORF">A3Q56_01989</name>
</gene>
<evidence type="ECO:0000256" key="1">
    <source>
        <dbReference type="SAM" id="SignalP"/>
    </source>
</evidence>
<evidence type="ECO:0000313" key="3">
    <source>
        <dbReference type="Proteomes" id="UP000078046"/>
    </source>
</evidence>
<evidence type="ECO:0000313" key="2">
    <source>
        <dbReference type="EMBL" id="OAF70255.1"/>
    </source>
</evidence>
<organism evidence="2 3">
    <name type="scientific">Intoshia linei</name>
    <dbReference type="NCBI Taxonomy" id="1819745"/>
    <lineage>
        <taxon>Eukaryota</taxon>
        <taxon>Metazoa</taxon>
        <taxon>Spiralia</taxon>
        <taxon>Lophotrochozoa</taxon>
        <taxon>Mesozoa</taxon>
        <taxon>Orthonectida</taxon>
        <taxon>Rhopaluridae</taxon>
        <taxon>Intoshia</taxon>
    </lineage>
</organism>
<name>A0A177B7N0_9BILA</name>
<keyword evidence="1" id="KW-0732">Signal</keyword>
<protein>
    <submittedName>
        <fullName evidence="2">Uncharacterized protein</fullName>
    </submittedName>
</protein>
<keyword evidence="3" id="KW-1185">Reference proteome</keyword>
<feature type="chain" id="PRO_5008056880" evidence="1">
    <location>
        <begin position="24"/>
        <end position="678"/>
    </location>
</feature>
<comment type="caution">
    <text evidence="2">The sequence shown here is derived from an EMBL/GenBank/DDBJ whole genome shotgun (WGS) entry which is preliminary data.</text>
</comment>
<sequence>MFSIYSWPIYVFLFLQTLDCMKSDKPKNSLGNFKTKNSVVNSQVPKNFLVIKDDSAAKTLDNFLINSDKYTENEVEVSHECTKEIIIAKYNENFSMSLLVANTPHVIKEMEESNVDVMMDSIDAINEEHISAISWIDKETTLIVTEDEKLYSDHSSTPETIHSKLVESAKSKKSVQFIKPPTISEIKTVNLPVYTESTEKESSVETFIFKKKVDTETKDKPLIPPLLAIPMKSQDLQSFIVNENMIKKIKPSRLNQYSQPKANQNQTKQNSEIFNKNMIVKAASILSVNAKSIMNNKEENSANLKLKSMDRIYHNLKHKMDNINKWKTTQKEQNDHDVKFKEMNILKLKNEKTEINNIEQNDMSKINIMNYIKLQLGKKIVESEKAQIVKRSKLINYEKFKRINTMLGVYLNKSIDLTESVDKMKLSTLNLELINPFFVNPVVESDVDPKHTRMNKIPKKNKCENLNQNKYKNKKILNIQFPANNQTSKNMINLDYMKNLKPKLNINKEAKSSIRQISIKKTDSEPLQLYNIETLSQMQVLVLKNFMRLKKLMNNYKNINLDNKRDLNFSCENWPEREILRRKVINQLHILRSNQSLLRKHTNVYNSIYKIKNNKVHQKCFEPILDQFYLISPSHSDTESIPKGDRSSKSTISNTKSYTLKCSYRYSNRHKSKVSKIC</sequence>
<dbReference type="AlphaFoldDB" id="A0A177B7N0"/>
<proteinExistence type="predicted"/>
<accession>A0A177B7N0</accession>
<reference evidence="2 3" key="1">
    <citation type="submission" date="2016-04" db="EMBL/GenBank/DDBJ databases">
        <title>The genome of Intoshia linei affirms orthonectids as highly simplified spiralians.</title>
        <authorList>
            <person name="Mikhailov K.V."/>
            <person name="Slusarev G.S."/>
            <person name="Nikitin M.A."/>
            <person name="Logacheva M.D."/>
            <person name="Penin A."/>
            <person name="Aleoshin V."/>
            <person name="Panchin Y.V."/>
        </authorList>
    </citation>
    <scope>NUCLEOTIDE SEQUENCE [LARGE SCALE GENOMIC DNA]</scope>
    <source>
        <strain evidence="2">Intl2013</strain>
        <tissue evidence="2">Whole animal</tissue>
    </source>
</reference>
<dbReference type="EMBL" id="LWCA01000169">
    <property type="protein sequence ID" value="OAF70255.1"/>
    <property type="molecule type" value="Genomic_DNA"/>
</dbReference>